<keyword evidence="1" id="KW-0489">Methyltransferase</keyword>
<name>A0A7N0TNV1_KALFE</name>
<dbReference type="EnsemblPlants" id="Kaladp0040s0568.1.v1.1">
    <property type="protein sequence ID" value="Kaladp0040s0568.1.v1.1"/>
    <property type="gene ID" value="Kaladp0040s0568.v1.1"/>
</dbReference>
<dbReference type="InterPro" id="IPR036390">
    <property type="entry name" value="WH_DNA-bd_sf"/>
</dbReference>
<dbReference type="Gene3D" id="1.10.10.10">
    <property type="entry name" value="Winged helix-like DNA-binding domain superfamily/Winged helix DNA-binding domain"/>
    <property type="match status" value="1"/>
</dbReference>
<evidence type="ECO:0000259" key="6">
    <source>
        <dbReference type="Pfam" id="PF08100"/>
    </source>
</evidence>
<dbReference type="Gene3D" id="3.40.50.150">
    <property type="entry name" value="Vaccinia Virus protein VP39"/>
    <property type="match status" value="1"/>
</dbReference>
<evidence type="ECO:0000313" key="8">
    <source>
        <dbReference type="Proteomes" id="UP000594263"/>
    </source>
</evidence>
<dbReference type="SUPFAM" id="SSF46785">
    <property type="entry name" value="Winged helix' DNA-binding domain"/>
    <property type="match status" value="1"/>
</dbReference>
<dbReference type="PANTHER" id="PTHR11746">
    <property type="entry name" value="O-METHYLTRANSFERASE"/>
    <property type="match status" value="1"/>
</dbReference>
<dbReference type="SUPFAM" id="SSF53335">
    <property type="entry name" value="S-adenosyl-L-methionine-dependent methyltransferases"/>
    <property type="match status" value="1"/>
</dbReference>
<keyword evidence="3" id="KW-0949">S-adenosyl-L-methionine</keyword>
<dbReference type="PROSITE" id="PS51683">
    <property type="entry name" value="SAM_OMT_II"/>
    <property type="match status" value="1"/>
</dbReference>
<dbReference type="InterPro" id="IPR016461">
    <property type="entry name" value="COMT-like"/>
</dbReference>
<dbReference type="Proteomes" id="UP000594263">
    <property type="component" value="Unplaced"/>
</dbReference>
<dbReference type="GO" id="GO:0008171">
    <property type="term" value="F:O-methyltransferase activity"/>
    <property type="evidence" value="ECO:0007669"/>
    <property type="project" value="InterPro"/>
</dbReference>
<keyword evidence="8" id="KW-1185">Reference proteome</keyword>
<feature type="active site" description="Proton acceptor" evidence="4">
    <location>
        <position position="274"/>
    </location>
</feature>
<dbReference type="Gramene" id="Kaladp0040s0568.1.v1.1">
    <property type="protein sequence ID" value="Kaladp0040s0568.1.v1.1"/>
    <property type="gene ID" value="Kaladp0040s0568.v1.1"/>
</dbReference>
<dbReference type="Pfam" id="PF08100">
    <property type="entry name" value="Dimerisation"/>
    <property type="match status" value="1"/>
</dbReference>
<evidence type="ECO:0000256" key="1">
    <source>
        <dbReference type="ARBA" id="ARBA00022603"/>
    </source>
</evidence>
<protein>
    <submittedName>
        <fullName evidence="7">Uncharacterized protein</fullName>
    </submittedName>
</protein>
<organism evidence="7 8">
    <name type="scientific">Kalanchoe fedtschenkoi</name>
    <name type="common">Lavender scallops</name>
    <name type="synonym">South American air plant</name>
    <dbReference type="NCBI Taxonomy" id="63787"/>
    <lineage>
        <taxon>Eukaryota</taxon>
        <taxon>Viridiplantae</taxon>
        <taxon>Streptophyta</taxon>
        <taxon>Embryophyta</taxon>
        <taxon>Tracheophyta</taxon>
        <taxon>Spermatophyta</taxon>
        <taxon>Magnoliopsida</taxon>
        <taxon>eudicotyledons</taxon>
        <taxon>Gunneridae</taxon>
        <taxon>Pentapetalae</taxon>
        <taxon>Saxifragales</taxon>
        <taxon>Crassulaceae</taxon>
        <taxon>Kalanchoe</taxon>
    </lineage>
</organism>
<evidence type="ECO:0000256" key="3">
    <source>
        <dbReference type="ARBA" id="ARBA00022691"/>
    </source>
</evidence>
<dbReference type="OMA" id="IHANWIC"/>
<accession>A0A7N0TNV1</accession>
<evidence type="ECO:0000313" key="7">
    <source>
        <dbReference type="EnsemblPlants" id="Kaladp0040s0568.1.v1.1"/>
    </source>
</evidence>
<feature type="domain" description="O-methyltransferase dimerisation" evidence="6">
    <location>
        <begin position="35"/>
        <end position="118"/>
    </location>
</feature>
<sequence>MSQQSAQLKPPAATEKDEGMIHANWICGLPSFINFMNVAIELNLFDIISRSDTPLTATEIATHLPKHNPEETPDILDRMLCLFATFSLLDCTTETVEISTGVTKERRFYKISQTGKYFSRNTDGRGGSIVPMFMQQLDPVVQNIRHTLKDAIMEGVNPCQKAYGMPMFQVLSQHPASNEVFNTAMTAVTTIMMRIMLETYDGFNGIKLLVDAGGGTGTCLKSIISANPHIRGINFDLPHVIRNAPPTPGITHVEGDFLVGIPKGDAIMLKNVLHNWDDEHCLKVLKNCYQAIPDKGKVIVIDPIKPTVPTTEDLSKLCCLLDCIMYHLMGAKERSKEELFALARAAGFSETKLVCFVAGSWVMEFHK</sequence>
<dbReference type="InterPro" id="IPR012967">
    <property type="entry name" value="COMT_dimerisation"/>
</dbReference>
<evidence type="ECO:0000256" key="2">
    <source>
        <dbReference type="ARBA" id="ARBA00022679"/>
    </source>
</evidence>
<feature type="domain" description="O-methyltransferase C-terminal" evidence="5">
    <location>
        <begin position="147"/>
        <end position="349"/>
    </location>
</feature>
<dbReference type="Pfam" id="PF00891">
    <property type="entry name" value="Methyltransf_2"/>
    <property type="match status" value="1"/>
</dbReference>
<keyword evidence="2" id="KW-0808">Transferase</keyword>
<reference evidence="7" key="1">
    <citation type="submission" date="2021-01" db="UniProtKB">
        <authorList>
            <consortium name="EnsemblPlants"/>
        </authorList>
    </citation>
    <scope>IDENTIFICATION</scope>
</reference>
<dbReference type="PIRSF" id="PIRSF005739">
    <property type="entry name" value="O-mtase"/>
    <property type="match status" value="1"/>
</dbReference>
<dbReference type="GO" id="GO:0046983">
    <property type="term" value="F:protein dimerization activity"/>
    <property type="evidence" value="ECO:0007669"/>
    <property type="project" value="InterPro"/>
</dbReference>
<evidence type="ECO:0000259" key="5">
    <source>
        <dbReference type="Pfam" id="PF00891"/>
    </source>
</evidence>
<evidence type="ECO:0000256" key="4">
    <source>
        <dbReference type="PIRSR" id="PIRSR005739-1"/>
    </source>
</evidence>
<proteinExistence type="predicted"/>
<dbReference type="InterPro" id="IPR001077">
    <property type="entry name" value="COMT_C"/>
</dbReference>
<dbReference type="InterPro" id="IPR029063">
    <property type="entry name" value="SAM-dependent_MTases_sf"/>
</dbReference>
<dbReference type="AlphaFoldDB" id="A0A7N0TNV1"/>
<dbReference type="InterPro" id="IPR036388">
    <property type="entry name" value="WH-like_DNA-bd_sf"/>
</dbReference>
<dbReference type="GO" id="GO:0032259">
    <property type="term" value="P:methylation"/>
    <property type="evidence" value="ECO:0007669"/>
    <property type="project" value="UniProtKB-KW"/>
</dbReference>